<dbReference type="PANTHER" id="PTHR46965:SF1">
    <property type="entry name" value="BTB_POZ DOMAIN-CONTAINING PROTEIN 19"/>
    <property type="match status" value="1"/>
</dbReference>
<evidence type="ECO:0000313" key="3">
    <source>
        <dbReference type="WBParaSite" id="PSU_v2.g7053.t1"/>
    </source>
</evidence>
<dbReference type="SMART" id="SM00225">
    <property type="entry name" value="BTB"/>
    <property type="match status" value="1"/>
</dbReference>
<evidence type="ECO:0000259" key="1">
    <source>
        <dbReference type="PROSITE" id="PS50097"/>
    </source>
</evidence>
<dbReference type="PANTHER" id="PTHR46965">
    <property type="entry name" value="BTB/POZ DOMAIN-CONTAINING PROTEIN 19"/>
    <property type="match status" value="1"/>
</dbReference>
<dbReference type="InterPro" id="IPR000210">
    <property type="entry name" value="BTB/POZ_dom"/>
</dbReference>
<dbReference type="InterPro" id="IPR042846">
    <property type="entry name" value="BTBD19"/>
</dbReference>
<accession>A0A914Z3X4</accession>
<name>A0A914Z3X4_9BILA</name>
<sequence>MSNQKYSDVILISSDNIHVGSYRSVLANSSKIFERIIDEASESPVTINVENYNAEIIKAALNFLYDKNDAINGKEIDVFKFGVEYGIQDIMDACCSCFEKSVDSTNVCEYIQIAYLNNFEELKKKCLKILIEKKKEIDASNKLANLPSNIILDAFRLM</sequence>
<protein>
    <submittedName>
        <fullName evidence="3">BTB domain-containing protein</fullName>
    </submittedName>
</protein>
<proteinExistence type="predicted"/>
<dbReference type="InterPro" id="IPR011333">
    <property type="entry name" value="SKP1/BTB/POZ_sf"/>
</dbReference>
<dbReference type="AlphaFoldDB" id="A0A914Z3X4"/>
<dbReference type="SUPFAM" id="SSF54695">
    <property type="entry name" value="POZ domain"/>
    <property type="match status" value="1"/>
</dbReference>
<dbReference type="WBParaSite" id="PSU_v2.g7053.t1">
    <property type="protein sequence ID" value="PSU_v2.g7053.t1"/>
    <property type="gene ID" value="PSU_v2.g7053"/>
</dbReference>
<dbReference type="Proteomes" id="UP000887577">
    <property type="component" value="Unplaced"/>
</dbReference>
<keyword evidence="2" id="KW-1185">Reference proteome</keyword>
<evidence type="ECO:0000313" key="2">
    <source>
        <dbReference type="Proteomes" id="UP000887577"/>
    </source>
</evidence>
<organism evidence="2 3">
    <name type="scientific">Panagrolaimus superbus</name>
    <dbReference type="NCBI Taxonomy" id="310955"/>
    <lineage>
        <taxon>Eukaryota</taxon>
        <taxon>Metazoa</taxon>
        <taxon>Ecdysozoa</taxon>
        <taxon>Nematoda</taxon>
        <taxon>Chromadorea</taxon>
        <taxon>Rhabditida</taxon>
        <taxon>Tylenchina</taxon>
        <taxon>Panagrolaimomorpha</taxon>
        <taxon>Panagrolaimoidea</taxon>
        <taxon>Panagrolaimidae</taxon>
        <taxon>Panagrolaimus</taxon>
    </lineage>
</organism>
<dbReference type="PROSITE" id="PS50097">
    <property type="entry name" value="BTB"/>
    <property type="match status" value="1"/>
</dbReference>
<dbReference type="Gene3D" id="3.30.710.10">
    <property type="entry name" value="Potassium Channel Kv1.1, Chain A"/>
    <property type="match status" value="1"/>
</dbReference>
<feature type="domain" description="BTB" evidence="1">
    <location>
        <begin position="7"/>
        <end position="73"/>
    </location>
</feature>
<reference evidence="3" key="1">
    <citation type="submission" date="2022-11" db="UniProtKB">
        <authorList>
            <consortium name="WormBaseParasite"/>
        </authorList>
    </citation>
    <scope>IDENTIFICATION</scope>
</reference>
<dbReference type="Pfam" id="PF00651">
    <property type="entry name" value="BTB"/>
    <property type="match status" value="1"/>
</dbReference>